<evidence type="ECO:0000256" key="2">
    <source>
        <dbReference type="SAM" id="SignalP"/>
    </source>
</evidence>
<reference evidence="3 4" key="1">
    <citation type="submission" date="2022-11" db="EMBL/GenBank/DDBJ databases">
        <title>Minimal conservation of predation-associated metabolite biosynthetic gene clusters underscores biosynthetic potential of Myxococcota including descriptions for ten novel species: Archangium lansinium sp. nov., Myxococcus landrumus sp. nov., Nannocystis bai.</title>
        <authorList>
            <person name="Ahearne A."/>
            <person name="Stevens C."/>
            <person name="Dowd S."/>
        </authorList>
    </citation>
    <scope>NUCLEOTIDE SEQUENCE [LARGE SCALE GENOMIC DNA]</scope>
    <source>
        <strain evidence="3 4">NCELM</strain>
    </source>
</reference>
<organism evidence="3 4">
    <name type="scientific">Nannocystis radixulma</name>
    <dbReference type="NCBI Taxonomy" id="2995305"/>
    <lineage>
        <taxon>Bacteria</taxon>
        <taxon>Pseudomonadati</taxon>
        <taxon>Myxococcota</taxon>
        <taxon>Polyangia</taxon>
        <taxon>Nannocystales</taxon>
        <taxon>Nannocystaceae</taxon>
        <taxon>Nannocystis</taxon>
    </lineage>
</organism>
<proteinExistence type="predicted"/>
<dbReference type="InterPro" id="IPR029058">
    <property type="entry name" value="AB_hydrolase_fold"/>
</dbReference>
<feature type="signal peptide" evidence="2">
    <location>
        <begin position="1"/>
        <end position="32"/>
    </location>
</feature>
<keyword evidence="2" id="KW-0732">Signal</keyword>
<accession>A0ABT5BNR4</accession>
<dbReference type="PROSITE" id="PS51257">
    <property type="entry name" value="PROKAR_LIPOPROTEIN"/>
    <property type="match status" value="1"/>
</dbReference>
<dbReference type="Gene3D" id="3.40.50.1820">
    <property type="entry name" value="alpha/beta hydrolase"/>
    <property type="match status" value="1"/>
</dbReference>
<gene>
    <name evidence="3" type="ORF">POL58_49230</name>
</gene>
<keyword evidence="4" id="KW-1185">Reference proteome</keyword>
<feature type="chain" id="PRO_5046037295" evidence="2">
    <location>
        <begin position="33"/>
        <end position="321"/>
    </location>
</feature>
<dbReference type="SUPFAM" id="SSF53474">
    <property type="entry name" value="alpha/beta-Hydrolases"/>
    <property type="match status" value="1"/>
</dbReference>
<feature type="region of interest" description="Disordered" evidence="1">
    <location>
        <begin position="29"/>
        <end position="49"/>
    </location>
</feature>
<protein>
    <submittedName>
        <fullName evidence="3">Uncharacterized protein</fullName>
    </submittedName>
</protein>
<evidence type="ECO:0000256" key="1">
    <source>
        <dbReference type="SAM" id="MobiDB-lite"/>
    </source>
</evidence>
<feature type="region of interest" description="Disordered" evidence="1">
    <location>
        <begin position="297"/>
        <end position="321"/>
    </location>
</feature>
<evidence type="ECO:0000313" key="3">
    <source>
        <dbReference type="EMBL" id="MDC0675810.1"/>
    </source>
</evidence>
<dbReference type="Proteomes" id="UP001217838">
    <property type="component" value="Unassembled WGS sequence"/>
</dbReference>
<sequence>MPIRVRELLCAFVWSSLLVACSAAPAPGAARATVPPSAGSMEEGGGSTTVARAETGSPEGIPRLADPAHPRAGEVVLERGTVRDETGAEVGYEIGTLYVPENRRKSDSRLIGVGFARIKAPGPTGAPPVFWLPGGPGLSVLGAFAANDMGKLRTWLGLSVVGDLVVLEQRGYTVRGEMLTARREAQPLDRPASVHADAEAMRARARAAVAANPDKDLSGYDIGEFAADVDDLRRALGYDKISLFGGSFGSQWPGGDATPPADRRARGAVVGGAARQRLRHAFAHPRLAAAHRFRCGSRSGAPAVPATRRGDGGRTGPERAF</sequence>
<feature type="compositionally biased region" description="Basic and acidic residues" evidence="1">
    <location>
        <begin position="308"/>
        <end position="321"/>
    </location>
</feature>
<name>A0ABT5BNR4_9BACT</name>
<dbReference type="EMBL" id="JAQNDN010000028">
    <property type="protein sequence ID" value="MDC0675810.1"/>
    <property type="molecule type" value="Genomic_DNA"/>
</dbReference>
<comment type="caution">
    <text evidence="3">The sequence shown here is derived from an EMBL/GenBank/DDBJ whole genome shotgun (WGS) entry which is preliminary data.</text>
</comment>
<dbReference type="RefSeq" id="WP_272011389.1">
    <property type="nucleotide sequence ID" value="NZ_JAQNDN010000028.1"/>
</dbReference>
<evidence type="ECO:0000313" key="4">
    <source>
        <dbReference type="Proteomes" id="UP001217838"/>
    </source>
</evidence>